<evidence type="ECO:0000313" key="2">
    <source>
        <dbReference type="EMBL" id="KAK3220773.1"/>
    </source>
</evidence>
<feature type="domain" description="HD-Zip IV C-terminal" evidence="1">
    <location>
        <begin position="2"/>
        <end position="85"/>
    </location>
</feature>
<accession>A0AAE0AMZ3</accession>
<proteinExistence type="predicted"/>
<keyword evidence="3" id="KW-1185">Reference proteome</keyword>
<organism evidence="2 3">
    <name type="scientific">Dipteronia sinensis</name>
    <dbReference type="NCBI Taxonomy" id="43782"/>
    <lineage>
        <taxon>Eukaryota</taxon>
        <taxon>Viridiplantae</taxon>
        <taxon>Streptophyta</taxon>
        <taxon>Embryophyta</taxon>
        <taxon>Tracheophyta</taxon>
        <taxon>Spermatophyta</taxon>
        <taxon>Magnoliopsida</taxon>
        <taxon>eudicotyledons</taxon>
        <taxon>Gunneridae</taxon>
        <taxon>Pentapetalae</taxon>
        <taxon>rosids</taxon>
        <taxon>malvids</taxon>
        <taxon>Sapindales</taxon>
        <taxon>Sapindaceae</taxon>
        <taxon>Hippocastanoideae</taxon>
        <taxon>Acereae</taxon>
        <taxon>Dipteronia</taxon>
    </lineage>
</organism>
<dbReference type="InterPro" id="IPR042160">
    <property type="entry name" value="HD-Zip_IV"/>
</dbReference>
<dbReference type="Pfam" id="PF25797">
    <property type="entry name" value="PDF2_C"/>
    <property type="match status" value="1"/>
</dbReference>
<dbReference type="PANTHER" id="PTHR45654">
    <property type="entry name" value="HOMEOBOX-LEUCINE ZIPPER PROTEIN MERISTEM L1"/>
    <property type="match status" value="1"/>
</dbReference>
<dbReference type="AlphaFoldDB" id="A0AAE0AMZ3"/>
<dbReference type="EMBL" id="JANJYJ010000004">
    <property type="protein sequence ID" value="KAK3220773.1"/>
    <property type="molecule type" value="Genomic_DNA"/>
</dbReference>
<reference evidence="2" key="1">
    <citation type="journal article" date="2023" name="Plant J.">
        <title>Genome sequences and population genomics provide insights into the demographic history, inbreeding, and mutation load of two 'living fossil' tree species of Dipteronia.</title>
        <authorList>
            <person name="Feng Y."/>
            <person name="Comes H.P."/>
            <person name="Chen J."/>
            <person name="Zhu S."/>
            <person name="Lu R."/>
            <person name="Zhang X."/>
            <person name="Li P."/>
            <person name="Qiu J."/>
            <person name="Olsen K.M."/>
            <person name="Qiu Y."/>
        </authorList>
    </citation>
    <scope>NUCLEOTIDE SEQUENCE</scope>
    <source>
        <strain evidence="2">NBL</strain>
    </source>
</reference>
<gene>
    <name evidence="2" type="ORF">Dsin_014743</name>
</gene>
<comment type="caution">
    <text evidence="2">The sequence shown here is derived from an EMBL/GenBank/DDBJ whole genome shotgun (WGS) entry which is preliminary data.</text>
</comment>
<sequence>MCSGVCASSLRKWHKLLVEGRPEDFRGLTRKSRNDPGEPTGIVLSAATSIWLPTTKQRLFDFLSNERMRSHWDVLLIDVQMQESPTFSRVMMLATVFLSFE</sequence>
<dbReference type="SUPFAM" id="SSF55961">
    <property type="entry name" value="Bet v1-like"/>
    <property type="match status" value="1"/>
</dbReference>
<dbReference type="InterPro" id="IPR057993">
    <property type="entry name" value="HD-Zip_IV_C"/>
</dbReference>
<evidence type="ECO:0000259" key="1">
    <source>
        <dbReference type="Pfam" id="PF25797"/>
    </source>
</evidence>
<dbReference type="PANTHER" id="PTHR45654:SF5">
    <property type="entry name" value="HOMEOBOX-LEUCINE ZIPPER PROTEIN ANTHOCYANINLESS 2-RELATED"/>
    <property type="match status" value="1"/>
</dbReference>
<dbReference type="Proteomes" id="UP001281410">
    <property type="component" value="Unassembled WGS sequence"/>
</dbReference>
<evidence type="ECO:0000313" key="3">
    <source>
        <dbReference type="Proteomes" id="UP001281410"/>
    </source>
</evidence>
<protein>
    <recommendedName>
        <fullName evidence="1">HD-Zip IV C-terminal domain-containing protein</fullName>
    </recommendedName>
</protein>
<name>A0AAE0AMZ3_9ROSI</name>